<accession>A0ABV0ZHC5</accession>
<name>A0ABV0ZHC5_9TELE</name>
<comment type="caution">
    <text evidence="1">The sequence shown here is derived from an EMBL/GenBank/DDBJ whole genome shotgun (WGS) entry which is preliminary data.</text>
</comment>
<dbReference type="Proteomes" id="UP001469553">
    <property type="component" value="Unassembled WGS sequence"/>
</dbReference>
<protein>
    <submittedName>
        <fullName evidence="1">Uncharacterized protein</fullName>
    </submittedName>
</protein>
<proteinExistence type="predicted"/>
<dbReference type="EMBL" id="JAHRIP010061852">
    <property type="protein sequence ID" value="MEQ2305242.1"/>
    <property type="molecule type" value="Genomic_DNA"/>
</dbReference>
<evidence type="ECO:0000313" key="2">
    <source>
        <dbReference type="Proteomes" id="UP001469553"/>
    </source>
</evidence>
<sequence length="99" mass="11664">MKRCLDKSSRFFTSTQLYSRTKNIVKVHLCHRKCHFSQFTHSSCHCGPPWLPLLDQSASTRNESWEMMDCEGYSQPILQIRQKKDTFVGRIWQTFHAGL</sequence>
<organism evidence="1 2">
    <name type="scientific">Ameca splendens</name>
    <dbReference type="NCBI Taxonomy" id="208324"/>
    <lineage>
        <taxon>Eukaryota</taxon>
        <taxon>Metazoa</taxon>
        <taxon>Chordata</taxon>
        <taxon>Craniata</taxon>
        <taxon>Vertebrata</taxon>
        <taxon>Euteleostomi</taxon>
        <taxon>Actinopterygii</taxon>
        <taxon>Neopterygii</taxon>
        <taxon>Teleostei</taxon>
        <taxon>Neoteleostei</taxon>
        <taxon>Acanthomorphata</taxon>
        <taxon>Ovalentaria</taxon>
        <taxon>Atherinomorphae</taxon>
        <taxon>Cyprinodontiformes</taxon>
        <taxon>Goodeidae</taxon>
        <taxon>Ameca</taxon>
    </lineage>
</organism>
<evidence type="ECO:0000313" key="1">
    <source>
        <dbReference type="EMBL" id="MEQ2305242.1"/>
    </source>
</evidence>
<reference evidence="1 2" key="1">
    <citation type="submission" date="2021-06" db="EMBL/GenBank/DDBJ databases">
        <authorList>
            <person name="Palmer J.M."/>
        </authorList>
    </citation>
    <scope>NUCLEOTIDE SEQUENCE [LARGE SCALE GENOMIC DNA]</scope>
    <source>
        <strain evidence="1 2">AS_MEX2019</strain>
        <tissue evidence="1">Muscle</tissue>
    </source>
</reference>
<gene>
    <name evidence="1" type="ORF">AMECASPLE_035762</name>
</gene>
<keyword evidence="2" id="KW-1185">Reference proteome</keyword>